<dbReference type="SUPFAM" id="SSF101960">
    <property type="entry name" value="Stabilizer of iron transporter SufD"/>
    <property type="match status" value="1"/>
</dbReference>
<accession>A0A7C5E249</accession>
<gene>
    <name evidence="2" type="ORF">ENL26_01450</name>
</gene>
<dbReference type="InterPro" id="IPR000825">
    <property type="entry name" value="SUF_FeS_clus_asmbl_SufBD_core"/>
</dbReference>
<dbReference type="EMBL" id="DRTH01000083">
    <property type="protein sequence ID" value="HHF08422.1"/>
    <property type="molecule type" value="Genomic_DNA"/>
</dbReference>
<evidence type="ECO:0000313" key="2">
    <source>
        <dbReference type="EMBL" id="HHF08422.1"/>
    </source>
</evidence>
<evidence type="ECO:0000259" key="1">
    <source>
        <dbReference type="Pfam" id="PF01458"/>
    </source>
</evidence>
<sequence length="326" mass="35897">RPIPDANFELMGPKIYKRFFEMDESEEILAHSLDFQGSDRKFTLLADSFSTDGIIVRTEKAANYAETLICKFTSESQLASNLIIVEENSKLNMVFYTPGGDFSAITSRFLLKKGAELNLLFVNLSSAQSHHFSNNYYVIGEKAKLRLYDVNLGGTVVAPYHLVKTVGQGASANVKPLFFPVGNEKIDMLYLGRIIAPESSIEIEGIGTVTDSSKAVFRGSIEINKNAKNSSGNEHSSTIILSDKAIVQAIPGLFVDENDVNASHAASIGSIENDKIYYLMTRGLSESEALKLIVAGAFEPVFQEIKEIFDDEVIGGVRNVFSERIR</sequence>
<dbReference type="InterPro" id="IPR037284">
    <property type="entry name" value="SUF_FeS_clus_asmbl_SufBD_sf"/>
</dbReference>
<organism evidence="2">
    <name type="scientific">Kosmotoga arenicorallina</name>
    <dbReference type="NCBI Taxonomy" id="688066"/>
    <lineage>
        <taxon>Bacteria</taxon>
        <taxon>Thermotogati</taxon>
        <taxon>Thermotogota</taxon>
        <taxon>Thermotogae</taxon>
        <taxon>Kosmotogales</taxon>
        <taxon>Kosmotogaceae</taxon>
        <taxon>Kosmotoga</taxon>
    </lineage>
</organism>
<name>A0A7C5E249_9BACT</name>
<dbReference type="InterPro" id="IPR055346">
    <property type="entry name" value="Fe-S_cluster_assembly_SufBD"/>
</dbReference>
<feature type="non-terminal residue" evidence="2">
    <location>
        <position position="1"/>
    </location>
</feature>
<proteinExistence type="predicted"/>
<comment type="caution">
    <text evidence="2">The sequence shown here is derived from an EMBL/GenBank/DDBJ whole genome shotgun (WGS) entry which is preliminary data.</text>
</comment>
<protein>
    <recommendedName>
        <fullName evidence="1">SUF system FeS cluster assembly SufBD core domain-containing protein</fullName>
    </recommendedName>
</protein>
<dbReference type="PANTHER" id="PTHR43575">
    <property type="entry name" value="PROTEIN ABCI7, CHLOROPLASTIC"/>
    <property type="match status" value="1"/>
</dbReference>
<dbReference type="GO" id="GO:0016226">
    <property type="term" value="P:iron-sulfur cluster assembly"/>
    <property type="evidence" value="ECO:0007669"/>
    <property type="project" value="InterPro"/>
</dbReference>
<dbReference type="Proteomes" id="UP000886129">
    <property type="component" value="Unassembled WGS sequence"/>
</dbReference>
<dbReference type="PANTHER" id="PTHR43575:SF1">
    <property type="entry name" value="PROTEIN ABCI7, CHLOROPLASTIC"/>
    <property type="match status" value="1"/>
</dbReference>
<dbReference type="Pfam" id="PF01458">
    <property type="entry name" value="SUFBD_core"/>
    <property type="match status" value="1"/>
</dbReference>
<feature type="domain" description="SUF system FeS cluster assembly SufBD core" evidence="1">
    <location>
        <begin position="75"/>
        <end position="296"/>
    </location>
</feature>
<dbReference type="AlphaFoldDB" id="A0A7C5E249"/>
<reference evidence="2" key="1">
    <citation type="journal article" date="2020" name="mSystems">
        <title>Genome- and Community-Level Interaction Insights into Carbon Utilization and Element Cycling Functions of Hydrothermarchaeota in Hydrothermal Sediment.</title>
        <authorList>
            <person name="Zhou Z."/>
            <person name="Liu Y."/>
            <person name="Xu W."/>
            <person name="Pan J."/>
            <person name="Luo Z.H."/>
            <person name="Li M."/>
        </authorList>
    </citation>
    <scope>NUCLEOTIDE SEQUENCE [LARGE SCALE GENOMIC DNA]</scope>
    <source>
        <strain evidence="2">HyVt-80</strain>
    </source>
</reference>